<evidence type="ECO:0000313" key="3">
    <source>
        <dbReference type="Proteomes" id="UP000796880"/>
    </source>
</evidence>
<reference evidence="2" key="1">
    <citation type="submission" date="2020-03" db="EMBL/GenBank/DDBJ databases">
        <title>A high-quality chromosome-level genome assembly of a woody plant with both climbing and erect habits, Rhamnella rubrinervis.</title>
        <authorList>
            <person name="Lu Z."/>
            <person name="Yang Y."/>
            <person name="Zhu X."/>
            <person name="Sun Y."/>
        </authorList>
    </citation>
    <scope>NUCLEOTIDE SEQUENCE</scope>
    <source>
        <strain evidence="2">BYM</strain>
        <tissue evidence="2">Leaf</tissue>
    </source>
</reference>
<proteinExistence type="predicted"/>
<dbReference type="Proteomes" id="UP000796880">
    <property type="component" value="Unassembled WGS sequence"/>
</dbReference>
<sequence length="371" mass="40996">MTEVRGLGGREEAVGVRRKMPGGRWVIAGRGSVGRPRKMGGIRSCPRPHKVVCRPRKLPGQRKMTERNLAGGRRKVEVRKLPEVEEVGEWSEEVGGSRNGGRSKITRSEVKREKLLEAAGNVGGQRKLPEGQRKPASLQEVTPGQKKARKGPREDVEVEKVVWWSRKLPEVRGKLSLVRGKLWDGREKRGSGRGKRESREKVGMVAWRSRKLSMVRGKLTEVRKVGLRTVREVAAAVGSLAKGRGSQEVAKRLCEVAWSGSTRPHGLAGGREEVAWGRRKLTAGRGKLPGGREEDDGGLVELAQVAGCSPSSGRCWRPHAAAEAARKMSGGRGRYREELPDYRGSCLRSRKLPGRFWLSVVEEDVVVEEVD</sequence>
<evidence type="ECO:0000256" key="1">
    <source>
        <dbReference type="SAM" id="MobiDB-lite"/>
    </source>
</evidence>
<name>A0A8K0HLB1_9ROSA</name>
<keyword evidence="3" id="KW-1185">Reference proteome</keyword>
<feature type="compositionally biased region" description="Basic residues" evidence="1">
    <location>
        <begin position="35"/>
        <end position="60"/>
    </location>
</feature>
<dbReference type="AlphaFoldDB" id="A0A8K0HLB1"/>
<organism evidence="2 3">
    <name type="scientific">Rhamnella rubrinervis</name>
    <dbReference type="NCBI Taxonomy" id="2594499"/>
    <lineage>
        <taxon>Eukaryota</taxon>
        <taxon>Viridiplantae</taxon>
        <taxon>Streptophyta</taxon>
        <taxon>Embryophyta</taxon>
        <taxon>Tracheophyta</taxon>
        <taxon>Spermatophyta</taxon>
        <taxon>Magnoliopsida</taxon>
        <taxon>eudicotyledons</taxon>
        <taxon>Gunneridae</taxon>
        <taxon>Pentapetalae</taxon>
        <taxon>rosids</taxon>
        <taxon>fabids</taxon>
        <taxon>Rosales</taxon>
        <taxon>Rhamnaceae</taxon>
        <taxon>rhamnoid group</taxon>
        <taxon>Rhamneae</taxon>
        <taxon>Rhamnella</taxon>
    </lineage>
</organism>
<feature type="region of interest" description="Disordered" evidence="1">
    <location>
        <begin position="27"/>
        <end position="74"/>
    </location>
</feature>
<feature type="region of interest" description="Disordered" evidence="1">
    <location>
        <begin position="117"/>
        <end position="153"/>
    </location>
</feature>
<comment type="caution">
    <text evidence="2">The sequence shown here is derived from an EMBL/GenBank/DDBJ whole genome shotgun (WGS) entry which is preliminary data.</text>
</comment>
<protein>
    <submittedName>
        <fullName evidence="2">Uncharacterized protein</fullName>
    </submittedName>
</protein>
<evidence type="ECO:0000313" key="2">
    <source>
        <dbReference type="EMBL" id="KAF3453765.1"/>
    </source>
</evidence>
<gene>
    <name evidence="2" type="ORF">FNV43_RR04206</name>
</gene>
<dbReference type="EMBL" id="VOIH02000002">
    <property type="protein sequence ID" value="KAF3453765.1"/>
    <property type="molecule type" value="Genomic_DNA"/>
</dbReference>
<accession>A0A8K0HLB1</accession>